<dbReference type="Proteomes" id="UP000250079">
    <property type="component" value="Chromosome"/>
</dbReference>
<protein>
    <submittedName>
        <fullName evidence="5">Polysaccharide biosynthesis protein with aminopeptidase-like domain protein</fullName>
    </submittedName>
</protein>
<dbReference type="Gene3D" id="3.50.30.90">
    <property type="match status" value="1"/>
</dbReference>
<comment type="cofactor">
    <cofactor evidence="1">
        <name>Zn(2+)</name>
        <dbReference type="ChEBI" id="CHEBI:29105"/>
    </cofactor>
    <text evidence="1">Binds 1 zinc ion per subunit.</text>
</comment>
<dbReference type="Pfam" id="PF09940">
    <property type="entry name" value="DUF2172"/>
    <property type="match status" value="1"/>
</dbReference>
<dbReference type="Gene3D" id="3.40.630.10">
    <property type="entry name" value="Zn peptidases"/>
    <property type="match status" value="1"/>
</dbReference>
<dbReference type="Pfam" id="PF16254">
    <property type="entry name" value="DUF4910"/>
    <property type="match status" value="1"/>
</dbReference>
<proteinExistence type="predicted"/>
<gene>
    <name evidence="5" type="ORF">IMCC3135_22300</name>
</gene>
<dbReference type="RefSeq" id="WP_088919553.1">
    <property type="nucleotide sequence ID" value="NZ_CP018632.1"/>
</dbReference>
<feature type="domain" description="DUF4910" evidence="4">
    <location>
        <begin position="17"/>
        <end position="353"/>
    </location>
</feature>
<dbReference type="Pfam" id="PF16221">
    <property type="entry name" value="HTH_47"/>
    <property type="match status" value="1"/>
</dbReference>
<dbReference type="SUPFAM" id="SSF53187">
    <property type="entry name" value="Zn-dependent exopeptidases"/>
    <property type="match status" value="1"/>
</dbReference>
<keyword evidence="1" id="KW-0862">Zinc</keyword>
<evidence type="ECO:0000259" key="2">
    <source>
        <dbReference type="Pfam" id="PF09940"/>
    </source>
</evidence>
<dbReference type="Gene3D" id="1.10.10.10">
    <property type="entry name" value="Winged helix-like DNA-binding domain superfamily/Winged helix DNA-binding domain"/>
    <property type="match status" value="1"/>
</dbReference>
<evidence type="ECO:0000259" key="3">
    <source>
        <dbReference type="Pfam" id="PF16221"/>
    </source>
</evidence>
<accession>A0A2Z2P094</accession>
<feature type="binding site" evidence="1">
    <location>
        <position position="193"/>
    </location>
    <ligand>
        <name>Zn(2+)</name>
        <dbReference type="ChEBI" id="CHEBI:29105"/>
    </ligand>
</feature>
<dbReference type="AlphaFoldDB" id="A0A2Z2P094"/>
<dbReference type="InterPro" id="IPR032610">
    <property type="entry name" value="DUF2172"/>
</dbReference>
<keyword evidence="5" id="KW-0645">Protease</keyword>
<feature type="domain" description="DUF2172" evidence="2">
    <location>
        <begin position="67"/>
        <end position="158"/>
    </location>
</feature>
<dbReference type="InterPro" id="IPR036388">
    <property type="entry name" value="WH-like_DNA-bd_sf"/>
</dbReference>
<dbReference type="GO" id="GO:0046872">
    <property type="term" value="F:metal ion binding"/>
    <property type="evidence" value="ECO:0007669"/>
    <property type="project" value="UniProtKB-KW"/>
</dbReference>
<dbReference type="OrthoDB" id="9765654at2"/>
<reference evidence="5 6" key="1">
    <citation type="submission" date="2016-12" db="EMBL/GenBank/DDBJ databases">
        <authorList>
            <person name="Song W.-J."/>
            <person name="Kurnit D.M."/>
        </authorList>
    </citation>
    <scope>NUCLEOTIDE SEQUENCE [LARGE SCALE GENOMIC DNA]</scope>
    <source>
        <strain evidence="5 6">IMCC3135</strain>
    </source>
</reference>
<dbReference type="PIRSF" id="PIRSF015244">
    <property type="entry name" value="UCP015244"/>
    <property type="match status" value="1"/>
</dbReference>
<dbReference type="GO" id="GO:0004177">
    <property type="term" value="F:aminopeptidase activity"/>
    <property type="evidence" value="ECO:0007669"/>
    <property type="project" value="UniProtKB-KW"/>
</dbReference>
<evidence type="ECO:0000256" key="1">
    <source>
        <dbReference type="PIRSR" id="PIRSR015244-50"/>
    </source>
</evidence>
<name>A0A2Z2P094_9GAMM</name>
<keyword evidence="6" id="KW-1185">Reference proteome</keyword>
<evidence type="ECO:0000313" key="5">
    <source>
        <dbReference type="EMBL" id="ASJ74530.1"/>
    </source>
</evidence>
<keyword evidence="5" id="KW-0378">Hydrolase</keyword>
<evidence type="ECO:0000313" key="6">
    <source>
        <dbReference type="Proteomes" id="UP000250079"/>
    </source>
</evidence>
<keyword evidence="1" id="KW-0479">Metal-binding</keyword>
<feature type="domain" description="UCP01524 winged helix-turn-helix" evidence="3">
    <location>
        <begin position="357"/>
        <end position="432"/>
    </location>
</feature>
<dbReference type="EMBL" id="CP018632">
    <property type="protein sequence ID" value="ASJ74530.1"/>
    <property type="molecule type" value="Genomic_DNA"/>
</dbReference>
<dbReference type="KEGG" id="gai:IMCC3135_22300"/>
<sequence>MNNDLAPGGKLTGDALHQLIAKLYPIMRSITGPGVRESLAILQTLAPLDIHEVASGSQVLDWNVPDEWHFKSAWIADASGKRIIDSADSNLHVVNFSVPVEGEFTREQLLPHLHTLPDQPESIPYRTTYYAEQWGFCLSHKTLESMGDGPFQVRIDAQRKPGVLNYGELFICGKSDREVLVSTHICHPQLANDNLSGMVLAAALAASLSTSTPELSWRFVFVPGTIGAISWLEQNQSSLSPIVAGLVITGLGDNSDYHWKKTRDGSLWIDQLMAQVLNEAAPSTHTLLPFSPYGYDERQYCSPGFNLPVGRLTRGVHGTFAQYHTSEDNLDFVTASGLSQSLELLEKIAAAANRDIIYQNLSPYGEPQLGRRGLYSALGANNDPGKLQMSLLWLLNQSDGQTSLSTIAAKSGISMSDLDEAARLLEEHQLLAPVRHASAD</sequence>
<keyword evidence="5" id="KW-0031">Aminopeptidase</keyword>
<feature type="binding site" evidence="1">
    <location>
        <position position="324"/>
    </location>
    <ligand>
        <name>Zn(2+)</name>
        <dbReference type="ChEBI" id="CHEBI:29105"/>
    </ligand>
</feature>
<dbReference type="InterPro" id="IPR032589">
    <property type="entry name" value="DUF4910"/>
</dbReference>
<evidence type="ECO:0000259" key="4">
    <source>
        <dbReference type="Pfam" id="PF16254"/>
    </source>
</evidence>
<dbReference type="InterPro" id="IPR012353">
    <property type="entry name" value="UCP015244"/>
</dbReference>
<dbReference type="InterPro" id="IPR032622">
    <property type="entry name" value="UCP01524_HTH"/>
</dbReference>
<organism evidence="5 6">
    <name type="scientific">Granulosicoccus antarcticus IMCC3135</name>
    <dbReference type="NCBI Taxonomy" id="1192854"/>
    <lineage>
        <taxon>Bacteria</taxon>
        <taxon>Pseudomonadati</taxon>
        <taxon>Pseudomonadota</taxon>
        <taxon>Gammaproteobacteria</taxon>
        <taxon>Chromatiales</taxon>
        <taxon>Granulosicoccaceae</taxon>
        <taxon>Granulosicoccus</taxon>
    </lineage>
</organism>
<feature type="binding site" evidence="1">
    <location>
        <position position="187"/>
    </location>
    <ligand>
        <name>Zn(2+)</name>
        <dbReference type="ChEBI" id="CHEBI:29105"/>
    </ligand>
</feature>